<evidence type="ECO:0000313" key="2">
    <source>
        <dbReference type="Proteomes" id="UP001234216"/>
    </source>
</evidence>
<comment type="caution">
    <text evidence="1">The sequence shown here is derived from an EMBL/GenBank/DDBJ whole genome shotgun (WGS) entry which is preliminary data.</text>
</comment>
<protein>
    <submittedName>
        <fullName evidence="1">Uncharacterized protein</fullName>
    </submittedName>
</protein>
<proteinExistence type="predicted"/>
<dbReference type="Proteomes" id="UP001234216">
    <property type="component" value="Unassembled WGS sequence"/>
</dbReference>
<name>A0AAW8FGS7_9ACTN</name>
<gene>
    <name evidence="1" type="ORF">QFZ22_004703</name>
</gene>
<reference evidence="1" key="1">
    <citation type="submission" date="2023-07" db="EMBL/GenBank/DDBJ databases">
        <title>Comparative genomics of wheat-associated soil bacteria to identify genetic determinants of phenazine resistance.</title>
        <authorList>
            <person name="Mouncey N."/>
        </authorList>
    </citation>
    <scope>NUCLEOTIDE SEQUENCE</scope>
    <source>
        <strain evidence="1">V4I22</strain>
    </source>
</reference>
<sequence length="69" mass="7563">MADKGDLVRVVARPRCRRGSTAPSCNDGQDPTDFLIGMLALPADYWPRVREALDRHSILHTVGAARCDA</sequence>
<dbReference type="EMBL" id="JAUSZV010000005">
    <property type="protein sequence ID" value="MDQ0908718.1"/>
    <property type="molecule type" value="Genomic_DNA"/>
</dbReference>
<dbReference type="AlphaFoldDB" id="A0AAW8FGS7"/>
<evidence type="ECO:0000313" key="1">
    <source>
        <dbReference type="EMBL" id="MDQ0908718.1"/>
    </source>
</evidence>
<organism evidence="1 2">
    <name type="scientific">Streptomyces canus</name>
    <dbReference type="NCBI Taxonomy" id="58343"/>
    <lineage>
        <taxon>Bacteria</taxon>
        <taxon>Bacillati</taxon>
        <taxon>Actinomycetota</taxon>
        <taxon>Actinomycetes</taxon>
        <taxon>Kitasatosporales</taxon>
        <taxon>Streptomycetaceae</taxon>
        <taxon>Streptomyces</taxon>
        <taxon>Streptomyces aurantiacus group</taxon>
    </lineage>
</organism>
<accession>A0AAW8FGS7</accession>
<dbReference type="RefSeq" id="WP_306978215.1">
    <property type="nucleotide sequence ID" value="NZ_JAUSZV010000005.1"/>
</dbReference>